<keyword evidence="2" id="KW-0479">Metal-binding</keyword>
<keyword evidence="3" id="KW-0547">Nucleotide-binding</keyword>
<dbReference type="InterPro" id="IPR013029">
    <property type="entry name" value="YchF_C"/>
</dbReference>
<dbReference type="PROSITE" id="PS51710">
    <property type="entry name" value="G_OBG"/>
    <property type="match status" value="1"/>
</dbReference>
<dbReference type="GO" id="GO:0016887">
    <property type="term" value="F:ATP hydrolysis activity"/>
    <property type="evidence" value="ECO:0007669"/>
    <property type="project" value="InterPro"/>
</dbReference>
<sequence length="338" mass="37964">MQFSIGIVGLPNVGKSTLFSALTKKSVSIAPYPFTTINPNVGIVQVPDPRLEAIFETIRSEKITAASIEFTDIAGLIEGAHKGEGLGNQFLSNIRNCDAILETVRGFKSDESINVMGEINPEKEIGIIETELLSKDRETVENALSKLDKNNDKDSVRKTSVLHKIKTETNNGRPIREIYLNAEELKEIQEYQFLTQKPIFYVLNTDNDIKTSILLPNCLAINIKAEKDFAEKSYDTDFESRLDKIILSCYNILDLITFYTIAKKKETRAWAVPKNSKAAEAGRKVHSDFESRFIRAEVINWEELVKAGSWPKAKEIGIVKTVGKDYVVQDGDIIEFKI</sequence>
<gene>
    <name evidence="8" type="ORF">A3F15_03055</name>
</gene>
<dbReference type="InterPro" id="IPR004095">
    <property type="entry name" value="TGS"/>
</dbReference>
<comment type="cofactor">
    <cofactor evidence="1">
        <name>Mg(2+)</name>
        <dbReference type="ChEBI" id="CHEBI:18420"/>
    </cofactor>
</comment>
<organism evidence="8 9">
    <name type="scientific">Candidatus Wildermuthbacteria bacterium RIFCSPHIGHO2_12_FULL_40_12</name>
    <dbReference type="NCBI Taxonomy" id="1802457"/>
    <lineage>
        <taxon>Bacteria</taxon>
        <taxon>Candidatus Wildermuthiibacteriota</taxon>
    </lineage>
</organism>
<dbReference type="SUPFAM" id="SSF52540">
    <property type="entry name" value="P-loop containing nucleoside triphosphate hydrolases"/>
    <property type="match status" value="1"/>
</dbReference>
<dbReference type="InterPro" id="IPR006073">
    <property type="entry name" value="GTP-bd"/>
</dbReference>
<evidence type="ECO:0008006" key="10">
    <source>
        <dbReference type="Google" id="ProtNLM"/>
    </source>
</evidence>
<keyword evidence="5" id="KW-0460">Magnesium</keyword>
<dbReference type="STRING" id="1802457.A3F15_03055"/>
<dbReference type="PIRSF" id="PIRSF006641">
    <property type="entry name" value="CHP00092"/>
    <property type="match status" value="1"/>
</dbReference>
<reference evidence="8 9" key="1">
    <citation type="journal article" date="2016" name="Nat. Commun.">
        <title>Thousands of microbial genomes shed light on interconnected biogeochemical processes in an aquifer system.</title>
        <authorList>
            <person name="Anantharaman K."/>
            <person name="Brown C.T."/>
            <person name="Hug L.A."/>
            <person name="Sharon I."/>
            <person name="Castelle C.J."/>
            <person name="Probst A.J."/>
            <person name="Thomas B.C."/>
            <person name="Singh A."/>
            <person name="Wilkins M.J."/>
            <person name="Karaoz U."/>
            <person name="Brodie E.L."/>
            <person name="Williams K.H."/>
            <person name="Hubbard S.S."/>
            <person name="Banfield J.F."/>
        </authorList>
    </citation>
    <scope>NUCLEOTIDE SEQUENCE [LARGE SCALE GENOMIC DNA]</scope>
</reference>
<evidence type="ECO:0000256" key="3">
    <source>
        <dbReference type="ARBA" id="ARBA00022741"/>
    </source>
</evidence>
<dbReference type="PANTHER" id="PTHR23305:SF18">
    <property type="entry name" value="OBG-TYPE G DOMAIN-CONTAINING PROTEIN"/>
    <property type="match status" value="1"/>
</dbReference>
<dbReference type="InterPro" id="IPR012675">
    <property type="entry name" value="Beta-grasp_dom_sf"/>
</dbReference>
<dbReference type="EMBL" id="MHUC01000026">
    <property type="protein sequence ID" value="OHA70517.1"/>
    <property type="molecule type" value="Genomic_DNA"/>
</dbReference>
<evidence type="ECO:0000256" key="2">
    <source>
        <dbReference type="ARBA" id="ARBA00022723"/>
    </source>
</evidence>
<dbReference type="AlphaFoldDB" id="A0A1G2RCR3"/>
<keyword evidence="4" id="KW-0067">ATP-binding</keyword>
<comment type="caution">
    <text evidence="8">The sequence shown here is derived from an EMBL/GenBank/DDBJ whole genome shotgun (WGS) entry which is preliminary data.</text>
</comment>
<dbReference type="GO" id="GO:0005525">
    <property type="term" value="F:GTP binding"/>
    <property type="evidence" value="ECO:0007669"/>
    <property type="project" value="InterPro"/>
</dbReference>
<evidence type="ECO:0000313" key="9">
    <source>
        <dbReference type="Proteomes" id="UP000177078"/>
    </source>
</evidence>
<feature type="domain" description="OBG-type G" evidence="6">
    <location>
        <begin position="3"/>
        <end position="204"/>
    </location>
</feature>
<dbReference type="GO" id="GO:0046872">
    <property type="term" value="F:metal ion binding"/>
    <property type="evidence" value="ECO:0007669"/>
    <property type="project" value="UniProtKB-KW"/>
</dbReference>
<protein>
    <recommendedName>
        <fullName evidence="10">Redox-regulated ATPase YchF</fullName>
    </recommendedName>
</protein>
<evidence type="ECO:0000313" key="8">
    <source>
        <dbReference type="EMBL" id="OHA70517.1"/>
    </source>
</evidence>
<dbReference type="PRINTS" id="PR00326">
    <property type="entry name" value="GTP1OBG"/>
</dbReference>
<dbReference type="Proteomes" id="UP000177078">
    <property type="component" value="Unassembled WGS sequence"/>
</dbReference>
<dbReference type="SUPFAM" id="SSF81271">
    <property type="entry name" value="TGS-like"/>
    <property type="match status" value="1"/>
</dbReference>
<accession>A0A1G2RCR3</accession>
<dbReference type="InterPro" id="IPR004396">
    <property type="entry name" value="ATPase_YchF/OLA1"/>
</dbReference>
<proteinExistence type="predicted"/>
<evidence type="ECO:0000256" key="4">
    <source>
        <dbReference type="ARBA" id="ARBA00022840"/>
    </source>
</evidence>
<dbReference type="Gene3D" id="3.10.20.30">
    <property type="match status" value="1"/>
</dbReference>
<evidence type="ECO:0000259" key="6">
    <source>
        <dbReference type="PROSITE" id="PS51710"/>
    </source>
</evidence>
<dbReference type="InterPro" id="IPR023192">
    <property type="entry name" value="TGS-like_dom_sf"/>
</dbReference>
<name>A0A1G2RCR3_9BACT</name>
<dbReference type="InterPro" id="IPR027417">
    <property type="entry name" value="P-loop_NTPase"/>
</dbReference>
<dbReference type="Pfam" id="PF01926">
    <property type="entry name" value="MMR_HSR1"/>
    <property type="match status" value="1"/>
</dbReference>
<dbReference type="Gene3D" id="3.40.50.300">
    <property type="entry name" value="P-loop containing nucleotide triphosphate hydrolases"/>
    <property type="match status" value="1"/>
</dbReference>
<dbReference type="InterPro" id="IPR031167">
    <property type="entry name" value="G_OBG"/>
</dbReference>
<evidence type="ECO:0000256" key="1">
    <source>
        <dbReference type="ARBA" id="ARBA00001946"/>
    </source>
</evidence>
<dbReference type="PANTHER" id="PTHR23305">
    <property type="entry name" value="OBG GTPASE FAMILY"/>
    <property type="match status" value="1"/>
</dbReference>
<dbReference type="FunFam" id="3.10.20.30:FF:000029">
    <property type="entry name" value="Obg-like ATPase 1"/>
    <property type="match status" value="1"/>
</dbReference>
<dbReference type="PROSITE" id="PS51880">
    <property type="entry name" value="TGS"/>
    <property type="match status" value="1"/>
</dbReference>
<dbReference type="InterPro" id="IPR012676">
    <property type="entry name" value="TGS-like"/>
</dbReference>
<dbReference type="GO" id="GO:0005524">
    <property type="term" value="F:ATP binding"/>
    <property type="evidence" value="ECO:0007669"/>
    <property type="project" value="UniProtKB-KW"/>
</dbReference>
<feature type="domain" description="TGS" evidence="7">
    <location>
        <begin position="254"/>
        <end position="338"/>
    </location>
</feature>
<evidence type="ECO:0000256" key="5">
    <source>
        <dbReference type="ARBA" id="ARBA00022842"/>
    </source>
</evidence>
<evidence type="ECO:0000259" key="7">
    <source>
        <dbReference type="PROSITE" id="PS51880"/>
    </source>
</evidence>
<dbReference type="GO" id="GO:0005737">
    <property type="term" value="C:cytoplasm"/>
    <property type="evidence" value="ECO:0007669"/>
    <property type="project" value="TreeGrafter"/>
</dbReference>
<dbReference type="Gene3D" id="1.10.150.300">
    <property type="entry name" value="TGS-like domain"/>
    <property type="match status" value="1"/>
</dbReference>
<dbReference type="Pfam" id="PF06071">
    <property type="entry name" value="YchF-GTPase_C"/>
    <property type="match status" value="1"/>
</dbReference>